<name>Q6EP71_ORYSJ</name>
<reference evidence="2" key="1">
    <citation type="journal article" date="2005" name="Nature">
        <title>The map-based sequence of the rice genome.</title>
        <authorList>
            <consortium name="International rice genome sequencing project (IRGSP)"/>
            <person name="Matsumoto T."/>
            <person name="Wu J."/>
            <person name="Kanamori H."/>
            <person name="Katayose Y."/>
            <person name="Fujisawa M."/>
            <person name="Namiki N."/>
            <person name="Mizuno H."/>
            <person name="Yamamoto K."/>
            <person name="Antonio B.A."/>
            <person name="Baba T."/>
            <person name="Sakata K."/>
            <person name="Nagamura Y."/>
            <person name="Aoki H."/>
            <person name="Arikawa K."/>
            <person name="Arita K."/>
            <person name="Bito T."/>
            <person name="Chiden Y."/>
            <person name="Fujitsuka N."/>
            <person name="Fukunaka R."/>
            <person name="Hamada M."/>
            <person name="Harada C."/>
            <person name="Hayashi A."/>
            <person name="Hijishita S."/>
            <person name="Honda M."/>
            <person name="Hosokawa S."/>
            <person name="Ichikawa Y."/>
            <person name="Idonuma A."/>
            <person name="Iijima M."/>
            <person name="Ikeda M."/>
            <person name="Ikeno M."/>
            <person name="Ito K."/>
            <person name="Ito S."/>
            <person name="Ito T."/>
            <person name="Ito Y."/>
            <person name="Ito Y."/>
            <person name="Iwabuchi A."/>
            <person name="Kamiya K."/>
            <person name="Karasawa W."/>
            <person name="Kurita K."/>
            <person name="Katagiri S."/>
            <person name="Kikuta A."/>
            <person name="Kobayashi H."/>
            <person name="Kobayashi N."/>
            <person name="Machita K."/>
            <person name="Maehara T."/>
            <person name="Masukawa M."/>
            <person name="Mizubayashi T."/>
            <person name="Mukai Y."/>
            <person name="Nagasaki H."/>
            <person name="Nagata Y."/>
            <person name="Naito S."/>
            <person name="Nakashima M."/>
            <person name="Nakama Y."/>
            <person name="Nakamichi Y."/>
            <person name="Nakamura M."/>
            <person name="Meguro A."/>
            <person name="Negishi M."/>
            <person name="Ohta I."/>
            <person name="Ohta T."/>
            <person name="Okamoto M."/>
            <person name="Ono N."/>
            <person name="Saji S."/>
            <person name="Sakaguchi M."/>
            <person name="Sakai K."/>
            <person name="Shibata M."/>
            <person name="Shimokawa T."/>
            <person name="Song J."/>
            <person name="Takazaki Y."/>
            <person name="Terasawa K."/>
            <person name="Tsugane M."/>
            <person name="Tsuji K."/>
            <person name="Ueda S."/>
            <person name="Waki K."/>
            <person name="Yamagata H."/>
            <person name="Yamamoto M."/>
            <person name="Yamamoto S."/>
            <person name="Yamane H."/>
            <person name="Yoshiki S."/>
            <person name="Yoshihara R."/>
            <person name="Yukawa K."/>
            <person name="Zhong H."/>
            <person name="Yano M."/>
            <person name="Yuan Q."/>
            <person name="Ouyang S."/>
            <person name="Liu J."/>
            <person name="Jones K.M."/>
            <person name="Gansberger K."/>
            <person name="Moffat K."/>
            <person name="Hill J."/>
            <person name="Bera J."/>
            <person name="Fadrosh D."/>
            <person name="Jin S."/>
            <person name="Johri S."/>
            <person name="Kim M."/>
            <person name="Overton L."/>
            <person name="Reardon M."/>
            <person name="Tsitrin T."/>
            <person name="Vuong H."/>
            <person name="Weaver B."/>
            <person name="Ciecko A."/>
            <person name="Tallon L."/>
            <person name="Jackson J."/>
            <person name="Pai G."/>
            <person name="Aken S.V."/>
            <person name="Utterback T."/>
            <person name="Reidmuller S."/>
            <person name="Feldblyum T."/>
            <person name="Hsiao J."/>
            <person name="Zismann V."/>
            <person name="Iobst S."/>
            <person name="de Vazeille A.R."/>
            <person name="Buell C.R."/>
            <person name="Ying K."/>
            <person name="Li Y."/>
            <person name="Lu T."/>
            <person name="Huang Y."/>
            <person name="Zhao Q."/>
            <person name="Feng Q."/>
            <person name="Zhang L."/>
            <person name="Zhu J."/>
            <person name="Weng Q."/>
            <person name="Mu J."/>
            <person name="Lu Y."/>
            <person name="Fan D."/>
            <person name="Liu Y."/>
            <person name="Guan J."/>
            <person name="Zhang Y."/>
            <person name="Yu S."/>
            <person name="Liu X."/>
            <person name="Zhang Y."/>
            <person name="Hong G."/>
            <person name="Han B."/>
            <person name="Choisne N."/>
            <person name="Demange N."/>
            <person name="Orjeda G."/>
            <person name="Samain S."/>
            <person name="Cattolico L."/>
            <person name="Pelletier E."/>
            <person name="Couloux A."/>
            <person name="Segurens B."/>
            <person name="Wincker P."/>
            <person name="D'Hont A."/>
            <person name="Scarpelli C."/>
            <person name="Weissenbach J."/>
            <person name="Salanoubat M."/>
            <person name="Quetier F."/>
            <person name="Yu Y."/>
            <person name="Kim H.R."/>
            <person name="Rambo T."/>
            <person name="Currie J."/>
            <person name="Collura K."/>
            <person name="Luo M."/>
            <person name="Yang T."/>
            <person name="Ammiraju J.S.S."/>
            <person name="Engler F."/>
            <person name="Soderlund C."/>
            <person name="Wing R.A."/>
            <person name="Palmer L.E."/>
            <person name="de la Bastide M."/>
            <person name="Spiegel L."/>
            <person name="Nascimento L."/>
            <person name="Zutavern T."/>
            <person name="O'Shaughnessy A."/>
            <person name="Dike S."/>
            <person name="Dedhia N."/>
            <person name="Preston R."/>
            <person name="Balija V."/>
            <person name="McCombie W.R."/>
            <person name="Chow T."/>
            <person name="Chen H."/>
            <person name="Chung M."/>
            <person name="Chen C."/>
            <person name="Shaw J."/>
            <person name="Wu H."/>
            <person name="Hsiao K."/>
            <person name="Chao Y."/>
            <person name="Chu M."/>
            <person name="Cheng C."/>
            <person name="Hour A."/>
            <person name="Lee P."/>
            <person name="Lin S."/>
            <person name="Lin Y."/>
            <person name="Liou J."/>
            <person name="Liu S."/>
            <person name="Hsing Y."/>
            <person name="Raghuvanshi S."/>
            <person name="Mohanty A."/>
            <person name="Bharti A.K."/>
            <person name="Gaur A."/>
            <person name="Gupta V."/>
            <person name="Kumar D."/>
            <person name="Ravi V."/>
            <person name="Vij S."/>
            <person name="Kapur A."/>
            <person name="Khurana P."/>
            <person name="Khurana P."/>
            <person name="Khurana J.P."/>
            <person name="Tyagi A.K."/>
            <person name="Gaikwad K."/>
            <person name="Singh A."/>
            <person name="Dalal V."/>
            <person name="Srivastava S."/>
            <person name="Dixit A."/>
            <person name="Pal A.K."/>
            <person name="Ghazi I.A."/>
            <person name="Yadav M."/>
            <person name="Pandit A."/>
            <person name="Bhargava A."/>
            <person name="Sureshbabu K."/>
            <person name="Batra K."/>
            <person name="Sharma T.R."/>
            <person name="Mohapatra T."/>
            <person name="Singh N.K."/>
            <person name="Messing J."/>
            <person name="Nelson A.B."/>
            <person name="Fuks G."/>
            <person name="Kavchok S."/>
            <person name="Keizer G."/>
            <person name="Linton E."/>
            <person name="Llaca V."/>
            <person name="Song R."/>
            <person name="Tanyolac B."/>
            <person name="Young S."/>
            <person name="Ho-Il K."/>
            <person name="Hahn J.H."/>
            <person name="Sangsakoo G."/>
            <person name="Vanavichit A."/>
            <person name="de Mattos Luiz.A.T."/>
            <person name="Zimmer P.D."/>
            <person name="Malone G."/>
            <person name="Dellagostin O."/>
            <person name="de Oliveira A.C."/>
            <person name="Bevan M."/>
            <person name="Bancroft I."/>
            <person name="Minx P."/>
            <person name="Cordum H."/>
            <person name="Wilson R."/>
            <person name="Cheng Z."/>
            <person name="Jin W."/>
            <person name="Jiang J."/>
            <person name="Leong S.A."/>
            <person name="Iwama H."/>
            <person name="Gojobori T."/>
            <person name="Itoh T."/>
            <person name="Niimura Y."/>
            <person name="Fujii Y."/>
            <person name="Habara T."/>
            <person name="Sakai H."/>
            <person name="Sato Y."/>
            <person name="Wilson G."/>
            <person name="Kumar K."/>
            <person name="McCouch S."/>
            <person name="Juretic N."/>
            <person name="Hoen D."/>
            <person name="Wright S."/>
            <person name="Bruskiewich R."/>
            <person name="Bureau T."/>
            <person name="Miyao A."/>
            <person name="Hirochika H."/>
            <person name="Nishikawa T."/>
            <person name="Kadowaki K."/>
            <person name="Sugiura M."/>
            <person name="Burr B."/>
            <person name="Sasaki T."/>
        </authorList>
    </citation>
    <scope>NUCLEOTIDE SEQUENCE [LARGE SCALE GENOMIC DNA]</scope>
    <source>
        <strain evidence="2">cv. Nipponbare</strain>
    </source>
</reference>
<proteinExistence type="predicted"/>
<dbReference type="AlphaFoldDB" id="Q6EP71"/>
<gene>
    <name evidence="1" type="primary">B1077E10.8</name>
</gene>
<sequence>METVKRTPVLPGSRAFIGSRAAAVPISINNNRFTHCSSIADGTCPTVAALQLCPSYSFDASATLSGLQDARNFLVGNTKSDQDQ</sequence>
<organism evidence="1 2">
    <name type="scientific">Oryza sativa subsp. japonica</name>
    <name type="common">Rice</name>
    <dbReference type="NCBI Taxonomy" id="39947"/>
    <lineage>
        <taxon>Eukaryota</taxon>
        <taxon>Viridiplantae</taxon>
        <taxon>Streptophyta</taxon>
        <taxon>Embryophyta</taxon>
        <taxon>Tracheophyta</taxon>
        <taxon>Spermatophyta</taxon>
        <taxon>Magnoliopsida</taxon>
        <taxon>Liliopsida</taxon>
        <taxon>Poales</taxon>
        <taxon>Poaceae</taxon>
        <taxon>BOP clade</taxon>
        <taxon>Oryzoideae</taxon>
        <taxon>Oryzeae</taxon>
        <taxon>Oryzinae</taxon>
        <taxon>Oryza</taxon>
        <taxon>Oryza sativa</taxon>
    </lineage>
</organism>
<dbReference type="EMBL" id="AP006157">
    <property type="protein sequence ID" value="BAD29549.1"/>
    <property type="molecule type" value="Genomic_DNA"/>
</dbReference>
<accession>Q6EP71</accession>
<protein>
    <submittedName>
        <fullName evidence="1">Uncharacterized protein</fullName>
    </submittedName>
</protein>
<evidence type="ECO:0000313" key="2">
    <source>
        <dbReference type="Proteomes" id="UP000000763"/>
    </source>
</evidence>
<reference evidence="2" key="2">
    <citation type="journal article" date="2008" name="Nucleic Acids Res.">
        <title>The rice annotation project database (RAP-DB): 2008 update.</title>
        <authorList>
            <consortium name="The rice annotation project (RAP)"/>
        </authorList>
    </citation>
    <scope>GENOME REANNOTATION</scope>
    <source>
        <strain evidence="2">cv. Nipponbare</strain>
    </source>
</reference>
<evidence type="ECO:0000313" key="1">
    <source>
        <dbReference type="EMBL" id="BAD29549.1"/>
    </source>
</evidence>
<dbReference type="Proteomes" id="UP000000763">
    <property type="component" value="Chromosome 9"/>
</dbReference>